<dbReference type="EMBL" id="CALSDN010000002">
    <property type="protein sequence ID" value="CAH6719626.1"/>
    <property type="molecule type" value="Genomic_DNA"/>
</dbReference>
<proteinExistence type="predicted"/>
<evidence type="ECO:0000313" key="1">
    <source>
        <dbReference type="EMBL" id="CAH6719626.1"/>
    </source>
</evidence>
<organism evidence="1 2">
    <name type="scientific">[Candida] jaroonii</name>
    <dbReference type="NCBI Taxonomy" id="467808"/>
    <lineage>
        <taxon>Eukaryota</taxon>
        <taxon>Fungi</taxon>
        <taxon>Dikarya</taxon>
        <taxon>Ascomycota</taxon>
        <taxon>Saccharomycotina</taxon>
        <taxon>Pichiomycetes</taxon>
        <taxon>Debaryomycetaceae</taxon>
        <taxon>Yamadazyma</taxon>
    </lineage>
</organism>
<evidence type="ECO:0000313" key="2">
    <source>
        <dbReference type="Proteomes" id="UP001152531"/>
    </source>
</evidence>
<keyword evidence="2" id="KW-1185">Reference proteome</keyword>
<name>A0ACA9Y498_9ASCO</name>
<dbReference type="Proteomes" id="UP001152531">
    <property type="component" value="Unassembled WGS sequence"/>
</dbReference>
<accession>A0ACA9Y498</accession>
<gene>
    <name evidence="1" type="ORF">CLIB1444_02S12882</name>
</gene>
<reference evidence="1" key="1">
    <citation type="submission" date="2022-06" db="EMBL/GenBank/DDBJ databases">
        <authorList>
            <person name="Legras J.-L."/>
            <person name="Devillers H."/>
            <person name="Grondin C."/>
        </authorList>
    </citation>
    <scope>NUCLEOTIDE SEQUENCE</scope>
    <source>
        <strain evidence="1">CLIB 1444</strain>
    </source>
</reference>
<protein>
    <submittedName>
        <fullName evidence="1">Alpha-1,2-mannosyltransferase Mnn2p</fullName>
    </submittedName>
</protein>
<comment type="caution">
    <text evidence="1">The sequence shown here is derived from an EMBL/GenBank/DDBJ whole genome shotgun (WGS) entry which is preliminary data.</text>
</comment>
<sequence length="653" mass="76303">MNFKPLKNLRYIIIGCIIFTLVNVLFSFRSFGSIDEFLDKTIPRTVKVYTVYHKDDSNNFVILQKSEISSNQFRSKKYQYLDLKTPVQPEDFPNYEIKYIDEFDYSNMTARKIEKFIDDTKFGDLFIVDYESRFSNQFVRFFQNLFDIIEDCKPSIPGINNNDHYRICKEEDKVPNRDGRVMVYGGHLRENYLEEEIRTKEFLATYLRLDDNEIKSLTESHKKFLFKMPNSIPQELIDYSKFNDFMKGDGIVYLGGDDYNQLALLSIKMLRSVGSKLPIELIIPRESDYDIDLCNSILPSLNGKCKVMEHFLPKSIIDKVKGYQLKNLALMISSFEKVLYLDADNIPAANPDTLFNNEPFLNNHLVVWPDLWRRSTSPLFYQIANIETDASVRLRSSYFNGDKRGENSKISFHDAKGTIPEASSETGQLLINKSVHFKTLILSMYYNYYGPQYFYALLSQGAAGEGDKETFIAAAHKLRLPYYQVKEFNREFGPEKSKNKHELFGMGQYDPLIDFVQDSDHEKCLTSNFVPDYAINSGDKDHSNYNFHYFKSSRLMFLHANWPKYKLHEMFIANSFGRGPKHGDKRRRLYDLNIMQETDGFDLELSIMQSLQWLFCELMINIKKVPELESDDRKRICNEINEQIIFLASNTGN</sequence>